<reference evidence="1" key="1">
    <citation type="submission" date="2023-11" db="EMBL/GenBank/DDBJ databases">
        <authorList>
            <person name="Poullet M."/>
        </authorList>
    </citation>
    <scope>NUCLEOTIDE SEQUENCE</scope>
    <source>
        <strain evidence="1">E1834</strain>
    </source>
</reference>
<accession>A0ACB1ASH2</accession>
<evidence type="ECO:0000313" key="2">
    <source>
        <dbReference type="Proteomes" id="UP001497535"/>
    </source>
</evidence>
<keyword evidence="2" id="KW-1185">Reference proteome</keyword>
<dbReference type="Proteomes" id="UP001497535">
    <property type="component" value="Unassembled WGS sequence"/>
</dbReference>
<comment type="caution">
    <text evidence="1">The sequence shown here is derived from an EMBL/GenBank/DDBJ whole genome shotgun (WGS) entry which is preliminary data.</text>
</comment>
<dbReference type="EMBL" id="CAVMJV010000107">
    <property type="protein sequence ID" value="CAK5100171.1"/>
    <property type="molecule type" value="Genomic_DNA"/>
</dbReference>
<gene>
    <name evidence="1" type="ORF">MENTE1834_LOCUS41999</name>
</gene>
<sequence length="288" mass="33359">MQEKCLEIVKSRTPNLDNNKLIEISQKEVNEYSKRCDERNKDRQKIFTSPDNPFNKAIIPFPQFSSLHHPRAHPLTTQLGGVQYALPRVPPPVPHVLAQNFLNYQKKCNPHYAKKPPLPVGIQNQPLLSAQNHQQQTQHDKTTIPFHQQSGQLQAHPQHISGQKQQIQQQQHVVEDNTFHQKSLQNQHQVQHARTNIPYPPIVGHAQQYVGTNNPFSQTYGQIHQQQPQNVETNIPPYPISGQNQKQMHQQHVETNNLSRIEQRKLSLILNVVGVRRFIFWVTPFIEQ</sequence>
<name>A0ACB1ASH2_MELEN</name>
<organism evidence="1 2">
    <name type="scientific">Meloidogyne enterolobii</name>
    <name type="common">Root-knot nematode worm</name>
    <name type="synonym">Meloidogyne mayaguensis</name>
    <dbReference type="NCBI Taxonomy" id="390850"/>
    <lineage>
        <taxon>Eukaryota</taxon>
        <taxon>Metazoa</taxon>
        <taxon>Ecdysozoa</taxon>
        <taxon>Nematoda</taxon>
        <taxon>Chromadorea</taxon>
        <taxon>Rhabditida</taxon>
        <taxon>Tylenchina</taxon>
        <taxon>Tylenchomorpha</taxon>
        <taxon>Tylenchoidea</taxon>
        <taxon>Meloidogynidae</taxon>
        <taxon>Meloidogyninae</taxon>
        <taxon>Meloidogyne</taxon>
    </lineage>
</organism>
<protein>
    <submittedName>
        <fullName evidence="1">Uncharacterized protein</fullName>
    </submittedName>
</protein>
<evidence type="ECO:0000313" key="1">
    <source>
        <dbReference type="EMBL" id="CAK5100171.1"/>
    </source>
</evidence>
<proteinExistence type="predicted"/>